<evidence type="ECO:0000313" key="5">
    <source>
        <dbReference type="Proteomes" id="UP000887568"/>
    </source>
</evidence>
<organism evidence="4 5">
    <name type="scientific">Patiria miniata</name>
    <name type="common">Bat star</name>
    <name type="synonym">Asterina miniata</name>
    <dbReference type="NCBI Taxonomy" id="46514"/>
    <lineage>
        <taxon>Eukaryota</taxon>
        <taxon>Metazoa</taxon>
        <taxon>Echinodermata</taxon>
        <taxon>Eleutherozoa</taxon>
        <taxon>Asterozoa</taxon>
        <taxon>Asteroidea</taxon>
        <taxon>Valvatacea</taxon>
        <taxon>Valvatida</taxon>
        <taxon>Asterinidae</taxon>
        <taxon>Patiria</taxon>
    </lineage>
</organism>
<dbReference type="PRINTS" id="PR00081">
    <property type="entry name" value="GDHRDH"/>
</dbReference>
<name>A0A914BLI9_PATMI</name>
<dbReference type="GeneID" id="119745005"/>
<dbReference type="InterPro" id="IPR036291">
    <property type="entry name" value="NAD(P)-bd_dom_sf"/>
</dbReference>
<dbReference type="Pfam" id="PF00106">
    <property type="entry name" value="adh_short"/>
    <property type="match status" value="1"/>
</dbReference>
<dbReference type="OMA" id="RYQTNAT"/>
<dbReference type="GO" id="GO:0016491">
    <property type="term" value="F:oxidoreductase activity"/>
    <property type="evidence" value="ECO:0007669"/>
    <property type="project" value="UniProtKB-KW"/>
</dbReference>
<accession>A0A914BLI9</accession>
<dbReference type="PANTHER" id="PTHR43391">
    <property type="entry name" value="RETINOL DEHYDROGENASE-RELATED"/>
    <property type="match status" value="1"/>
</dbReference>
<dbReference type="EnsemblMetazoa" id="XM_038221230.1">
    <property type="protein sequence ID" value="XP_038077158.1"/>
    <property type="gene ID" value="LOC119745005"/>
</dbReference>
<evidence type="ECO:0000256" key="3">
    <source>
        <dbReference type="RuleBase" id="RU000363"/>
    </source>
</evidence>
<dbReference type="AlphaFoldDB" id="A0A914BLI9"/>
<dbReference type="GO" id="GO:0005829">
    <property type="term" value="C:cytosol"/>
    <property type="evidence" value="ECO:0007669"/>
    <property type="project" value="TreeGrafter"/>
</dbReference>
<dbReference type="Gene3D" id="3.40.50.720">
    <property type="entry name" value="NAD(P)-binding Rossmann-like Domain"/>
    <property type="match status" value="1"/>
</dbReference>
<evidence type="ECO:0000256" key="1">
    <source>
        <dbReference type="ARBA" id="ARBA00006484"/>
    </source>
</evidence>
<evidence type="ECO:0000256" key="2">
    <source>
        <dbReference type="ARBA" id="ARBA00023002"/>
    </source>
</evidence>
<dbReference type="Proteomes" id="UP000887568">
    <property type="component" value="Unplaced"/>
</dbReference>
<dbReference type="InterPro" id="IPR020904">
    <property type="entry name" value="Sc_DH/Rdtase_CS"/>
</dbReference>
<dbReference type="PANTHER" id="PTHR43391:SF86">
    <property type="entry name" value="SHORT-CHAIN DEHYDROGENASE_REDUCTASE FAMILY PROTEIN"/>
    <property type="match status" value="1"/>
</dbReference>
<keyword evidence="2" id="KW-0560">Oxidoreductase</keyword>
<dbReference type="RefSeq" id="XP_038077158.1">
    <property type="nucleotide sequence ID" value="XM_038221230.1"/>
</dbReference>
<dbReference type="InterPro" id="IPR002347">
    <property type="entry name" value="SDR_fam"/>
</dbReference>
<dbReference type="PRINTS" id="PR00080">
    <property type="entry name" value="SDRFAMILY"/>
</dbReference>
<evidence type="ECO:0008006" key="6">
    <source>
        <dbReference type="Google" id="ProtNLM"/>
    </source>
</evidence>
<protein>
    <recommendedName>
        <fullName evidence="6">Retinol dehydrogenase 8</fullName>
    </recommendedName>
</protein>
<reference evidence="4" key="1">
    <citation type="submission" date="2022-11" db="UniProtKB">
        <authorList>
            <consortium name="EnsemblMetazoa"/>
        </authorList>
    </citation>
    <scope>IDENTIFICATION</scope>
</reference>
<evidence type="ECO:0000313" key="4">
    <source>
        <dbReference type="EnsemblMetazoa" id="XP_038077158.1"/>
    </source>
</evidence>
<comment type="similarity">
    <text evidence="1 3">Belongs to the short-chain dehydrogenases/reductases (SDR) family.</text>
</comment>
<proteinExistence type="inferred from homology"/>
<dbReference type="OrthoDB" id="47007at2759"/>
<dbReference type="PROSITE" id="PS00061">
    <property type="entry name" value="ADH_SHORT"/>
    <property type="match status" value="1"/>
</dbReference>
<sequence length="299" mass="32957">MAPTVVLITGCSTGMGLTEAVHLANVSKHDFKVYATVIDLDGKGDLQKAAGDSLDKKLIIRKLDVTKEDTIKAVVDEILRVDGRIDVVVNNAGVLGDQAGFFFHNPPSSVDGVLDLMNVNFLGAARVIQAVLPAMKKQRSGRIINTSSGVGVEATPFIEFYSASKFALEGFSESLAPVLRKGYNIRVIILEPYSVWTPLLAQFLDPSFKVEYMCGTWEEKGQEMYKDYFEKDLMPAARAYQQPEEIAELLEEIILTDDPHLRYQSCPVLKATIAAKMTDPTGDSVFKLYKSLRDPVDSN</sequence>
<keyword evidence="5" id="KW-1185">Reference proteome</keyword>
<dbReference type="SUPFAM" id="SSF51735">
    <property type="entry name" value="NAD(P)-binding Rossmann-fold domains"/>
    <property type="match status" value="1"/>
</dbReference>